<dbReference type="SUPFAM" id="SSF56176">
    <property type="entry name" value="FAD-binding/transporter-associated domain-like"/>
    <property type="match status" value="1"/>
</dbReference>
<dbReference type="InterPro" id="IPR016166">
    <property type="entry name" value="FAD-bd_PCMH"/>
</dbReference>
<feature type="chain" id="PRO_5040369099" evidence="5">
    <location>
        <begin position="19"/>
        <end position="443"/>
    </location>
</feature>
<comment type="caution">
    <text evidence="7">The sequence shown here is derived from an EMBL/GenBank/DDBJ whole genome shotgun (WGS) entry which is preliminary data.</text>
</comment>
<keyword evidence="2" id="KW-0285">Flavoprotein</keyword>
<protein>
    <submittedName>
        <fullName evidence="7">FAD-binding domain-containing protein</fullName>
    </submittedName>
</protein>
<accession>A0A9P5PUL7</accession>
<dbReference type="PROSITE" id="PS51387">
    <property type="entry name" value="FAD_PCMH"/>
    <property type="match status" value="1"/>
</dbReference>
<dbReference type="GO" id="GO:0071949">
    <property type="term" value="F:FAD binding"/>
    <property type="evidence" value="ECO:0007669"/>
    <property type="project" value="InterPro"/>
</dbReference>
<keyword evidence="3" id="KW-0274">FAD</keyword>
<proteinExistence type="inferred from homology"/>
<feature type="signal peptide" evidence="5">
    <location>
        <begin position="1"/>
        <end position="18"/>
    </location>
</feature>
<sequence>MKIYILIQILLSATLSFAQDQNATRACFSIESLLGPIKVQSSGPQFEAGATGAWNLANAQLRPACIVFPLETSDVQVAMKAIFQSNARYAVQAGGHSAMEGWNNLQGGVLILFSQMNNISESYNQETDTISVEPGLTRGNKCNGAFCSVETGLLLGGGISFLSPAHGFGADNIKSLDVVLVDGTLVVATVDDEYADLFRALKGGGNRYGIYPNSSVDAVINATAHYVQTVEGPSAVLLVSLVNAIVSEEITPIAQVELFYNVTDTNLTTLPSSIFGELLSIPASTSNITRLSYLEVLNTIPAGNNSGSGETFGAEVFSSAEDIQMYHDARAHWDNFTQAVAGTGAYFFTSLISTPIPSSQIEAGRARGGNAIDAPLGGYVALNLGEQLTLGVAQPPAEADEAKLLFLNQLHRSPGFPFFMNECDKRQNVYETYGEKKKLLTCY</sequence>
<evidence type="ECO:0000256" key="5">
    <source>
        <dbReference type="SAM" id="SignalP"/>
    </source>
</evidence>
<evidence type="ECO:0000256" key="1">
    <source>
        <dbReference type="ARBA" id="ARBA00005466"/>
    </source>
</evidence>
<gene>
    <name evidence="7" type="ORF">BDP27DRAFT_1383129</name>
</gene>
<dbReference type="AlphaFoldDB" id="A0A9P5PUL7"/>
<keyword evidence="4" id="KW-0560">Oxidoreductase</keyword>
<dbReference type="EMBL" id="JADNRY010000048">
    <property type="protein sequence ID" value="KAF9069628.1"/>
    <property type="molecule type" value="Genomic_DNA"/>
</dbReference>
<dbReference type="Gene3D" id="3.30.465.10">
    <property type="match status" value="1"/>
</dbReference>
<dbReference type="InterPro" id="IPR016169">
    <property type="entry name" value="FAD-bd_PCMH_sub2"/>
</dbReference>
<dbReference type="InterPro" id="IPR006094">
    <property type="entry name" value="Oxid_FAD_bind_N"/>
</dbReference>
<reference evidence="7" key="1">
    <citation type="submission" date="2020-11" db="EMBL/GenBank/DDBJ databases">
        <authorList>
            <consortium name="DOE Joint Genome Institute"/>
            <person name="Ahrendt S."/>
            <person name="Riley R."/>
            <person name="Andreopoulos W."/>
            <person name="Labutti K."/>
            <person name="Pangilinan J."/>
            <person name="Ruiz-Duenas F.J."/>
            <person name="Barrasa J.M."/>
            <person name="Sanchez-Garcia M."/>
            <person name="Camarero S."/>
            <person name="Miyauchi S."/>
            <person name="Serrano A."/>
            <person name="Linde D."/>
            <person name="Babiker R."/>
            <person name="Drula E."/>
            <person name="Ayuso-Fernandez I."/>
            <person name="Pacheco R."/>
            <person name="Padilla G."/>
            <person name="Ferreira P."/>
            <person name="Barriuso J."/>
            <person name="Kellner H."/>
            <person name="Castanera R."/>
            <person name="Alfaro M."/>
            <person name="Ramirez L."/>
            <person name="Pisabarro A.G."/>
            <person name="Kuo A."/>
            <person name="Tritt A."/>
            <person name="Lipzen A."/>
            <person name="He G."/>
            <person name="Yan M."/>
            <person name="Ng V."/>
            <person name="Cullen D."/>
            <person name="Martin F."/>
            <person name="Rosso M.-N."/>
            <person name="Henrissat B."/>
            <person name="Hibbett D."/>
            <person name="Martinez A.T."/>
            <person name="Grigoriev I.V."/>
        </authorList>
    </citation>
    <scope>NUCLEOTIDE SEQUENCE</scope>
    <source>
        <strain evidence="7">AH 40177</strain>
    </source>
</reference>
<organism evidence="7 8">
    <name type="scientific">Rhodocollybia butyracea</name>
    <dbReference type="NCBI Taxonomy" id="206335"/>
    <lineage>
        <taxon>Eukaryota</taxon>
        <taxon>Fungi</taxon>
        <taxon>Dikarya</taxon>
        <taxon>Basidiomycota</taxon>
        <taxon>Agaricomycotina</taxon>
        <taxon>Agaricomycetes</taxon>
        <taxon>Agaricomycetidae</taxon>
        <taxon>Agaricales</taxon>
        <taxon>Marasmiineae</taxon>
        <taxon>Omphalotaceae</taxon>
        <taxon>Rhodocollybia</taxon>
    </lineage>
</organism>
<evidence type="ECO:0000256" key="3">
    <source>
        <dbReference type="ARBA" id="ARBA00022827"/>
    </source>
</evidence>
<dbReference type="Pfam" id="PF01565">
    <property type="entry name" value="FAD_binding_4"/>
    <property type="match status" value="1"/>
</dbReference>
<name>A0A9P5PUL7_9AGAR</name>
<feature type="domain" description="FAD-binding PCMH-type" evidence="6">
    <location>
        <begin position="59"/>
        <end position="247"/>
    </location>
</feature>
<dbReference type="Proteomes" id="UP000772434">
    <property type="component" value="Unassembled WGS sequence"/>
</dbReference>
<keyword evidence="8" id="KW-1185">Reference proteome</keyword>
<dbReference type="PANTHER" id="PTHR42973">
    <property type="entry name" value="BINDING OXIDOREDUCTASE, PUTATIVE (AFU_ORTHOLOGUE AFUA_1G17690)-RELATED"/>
    <property type="match status" value="1"/>
</dbReference>
<keyword evidence="5" id="KW-0732">Signal</keyword>
<evidence type="ECO:0000313" key="7">
    <source>
        <dbReference type="EMBL" id="KAF9069628.1"/>
    </source>
</evidence>
<dbReference type="PANTHER" id="PTHR42973:SF13">
    <property type="entry name" value="FAD-BINDING PCMH-TYPE DOMAIN-CONTAINING PROTEIN"/>
    <property type="match status" value="1"/>
</dbReference>
<evidence type="ECO:0000259" key="6">
    <source>
        <dbReference type="PROSITE" id="PS51387"/>
    </source>
</evidence>
<evidence type="ECO:0000256" key="4">
    <source>
        <dbReference type="ARBA" id="ARBA00023002"/>
    </source>
</evidence>
<evidence type="ECO:0000256" key="2">
    <source>
        <dbReference type="ARBA" id="ARBA00022630"/>
    </source>
</evidence>
<comment type="similarity">
    <text evidence="1">Belongs to the oxygen-dependent FAD-linked oxidoreductase family.</text>
</comment>
<dbReference type="GO" id="GO:0016491">
    <property type="term" value="F:oxidoreductase activity"/>
    <property type="evidence" value="ECO:0007669"/>
    <property type="project" value="UniProtKB-KW"/>
</dbReference>
<evidence type="ECO:0000313" key="8">
    <source>
        <dbReference type="Proteomes" id="UP000772434"/>
    </source>
</evidence>
<dbReference type="OrthoDB" id="2151789at2759"/>
<dbReference type="InterPro" id="IPR036318">
    <property type="entry name" value="FAD-bd_PCMH-like_sf"/>
</dbReference>
<dbReference type="InterPro" id="IPR050416">
    <property type="entry name" value="FAD-linked_Oxidoreductase"/>
</dbReference>